<reference evidence="1 2" key="1">
    <citation type="submission" date="2024-02" db="EMBL/GenBank/DDBJ databases">
        <title>De novo assembly and annotation of 12 fungi associated with fruit tree decline syndrome in Ontario, Canada.</title>
        <authorList>
            <person name="Sulman M."/>
            <person name="Ellouze W."/>
            <person name="Ilyukhin E."/>
        </authorList>
    </citation>
    <scope>NUCLEOTIDE SEQUENCE [LARGE SCALE GENOMIC DNA]</scope>
    <source>
        <strain evidence="1 2">M11/M66-122</strain>
    </source>
</reference>
<keyword evidence="2" id="KW-1185">Reference proteome</keyword>
<proteinExistence type="predicted"/>
<dbReference type="AlphaFoldDB" id="A0AAN9YFA3"/>
<dbReference type="Proteomes" id="UP001320420">
    <property type="component" value="Unassembled WGS sequence"/>
</dbReference>
<evidence type="ECO:0000313" key="1">
    <source>
        <dbReference type="EMBL" id="KAK7741952.1"/>
    </source>
</evidence>
<sequence length="469" mass="50577">MHCVSPKTPKDQVLREIKNHVKRLPLRSSGRADHHAAILASQDFATWLDDQSFMGSLLQTLYESSLSSEEASQIDILAGVVDGIPSTLPLSDPHRGLSILYSSTSSILPNLWDPSSFSPETEQDKASSVSFLSNPLAGDPRTVDVTIPLANTIFQNGRRSTLFASRWQKGPSHSLVHEATRQKQTQKVAPRGTSVNHTLPFLPLLPLIAPRKIVAGLGNILRQVEVDGSPSPASKELEVLIPQIFDVREKRYGTSSSGPIGVWAWVIPPHVVETEKLLDLKVFKADSAYSEAELATEAVDVFSRLTSSGCRLHKILSGGGGWGLKQGLLSLDPETSYAQLEQDDIDLFIKAFQERDSPSHSGGLVTPGSYVLFCIEPHLTNKDTLGHRVPPSISLSVAPTNDEGVALRDGTEEVKVLEDHFGAASTGGLFLRTTPELDGSSATEGSEAASQPFTTKISVPRACLSLGLS</sequence>
<comment type="caution">
    <text evidence="1">The sequence shown here is derived from an EMBL/GenBank/DDBJ whole genome shotgun (WGS) entry which is preliminary data.</text>
</comment>
<dbReference type="EMBL" id="JAKJXP020000151">
    <property type="protein sequence ID" value="KAK7741952.1"/>
    <property type="molecule type" value="Genomic_DNA"/>
</dbReference>
<evidence type="ECO:0008006" key="3">
    <source>
        <dbReference type="Google" id="ProtNLM"/>
    </source>
</evidence>
<accession>A0AAN9YFA3</accession>
<name>A0AAN9YFA3_9PEZI</name>
<protein>
    <recommendedName>
        <fullName evidence="3">V-type c subunit family protein</fullName>
    </recommendedName>
</protein>
<gene>
    <name evidence="1" type="ORF">SLS62_010847</name>
</gene>
<organism evidence="1 2">
    <name type="scientific">Diatrype stigma</name>
    <dbReference type="NCBI Taxonomy" id="117547"/>
    <lineage>
        <taxon>Eukaryota</taxon>
        <taxon>Fungi</taxon>
        <taxon>Dikarya</taxon>
        <taxon>Ascomycota</taxon>
        <taxon>Pezizomycotina</taxon>
        <taxon>Sordariomycetes</taxon>
        <taxon>Xylariomycetidae</taxon>
        <taxon>Xylariales</taxon>
        <taxon>Diatrypaceae</taxon>
        <taxon>Diatrype</taxon>
    </lineage>
</organism>
<evidence type="ECO:0000313" key="2">
    <source>
        <dbReference type="Proteomes" id="UP001320420"/>
    </source>
</evidence>